<evidence type="ECO:0000313" key="2">
    <source>
        <dbReference type="EMBL" id="KAK9112135.1"/>
    </source>
</evidence>
<sequence length="65" mass="6916">MRPNYIYPSLSAMTKDEHIYGLEWTPSGSLHRHATAGGVGGGGGAGSSRPTSSPNELVELLQRDF</sequence>
<keyword evidence="3" id="KW-1185">Reference proteome</keyword>
<dbReference type="AlphaFoldDB" id="A0AAP0NNI6"/>
<feature type="compositionally biased region" description="Gly residues" evidence="1">
    <location>
        <begin position="37"/>
        <end position="46"/>
    </location>
</feature>
<evidence type="ECO:0000256" key="1">
    <source>
        <dbReference type="SAM" id="MobiDB-lite"/>
    </source>
</evidence>
<proteinExistence type="predicted"/>
<dbReference type="EMBL" id="JBBNAG010000008">
    <property type="protein sequence ID" value="KAK9112135.1"/>
    <property type="molecule type" value="Genomic_DNA"/>
</dbReference>
<dbReference type="Proteomes" id="UP001419268">
    <property type="component" value="Unassembled WGS sequence"/>
</dbReference>
<comment type="caution">
    <text evidence="2">The sequence shown here is derived from an EMBL/GenBank/DDBJ whole genome shotgun (WGS) entry which is preliminary data.</text>
</comment>
<gene>
    <name evidence="2" type="ORF">Scep_019654</name>
</gene>
<feature type="region of interest" description="Disordered" evidence="1">
    <location>
        <begin position="31"/>
        <end position="65"/>
    </location>
</feature>
<name>A0AAP0NNI6_9MAGN</name>
<organism evidence="2 3">
    <name type="scientific">Stephania cephalantha</name>
    <dbReference type="NCBI Taxonomy" id="152367"/>
    <lineage>
        <taxon>Eukaryota</taxon>
        <taxon>Viridiplantae</taxon>
        <taxon>Streptophyta</taxon>
        <taxon>Embryophyta</taxon>
        <taxon>Tracheophyta</taxon>
        <taxon>Spermatophyta</taxon>
        <taxon>Magnoliopsida</taxon>
        <taxon>Ranunculales</taxon>
        <taxon>Menispermaceae</taxon>
        <taxon>Menispermoideae</taxon>
        <taxon>Cissampelideae</taxon>
        <taxon>Stephania</taxon>
    </lineage>
</organism>
<protein>
    <submittedName>
        <fullName evidence="2">Uncharacterized protein</fullName>
    </submittedName>
</protein>
<evidence type="ECO:0000313" key="3">
    <source>
        <dbReference type="Proteomes" id="UP001419268"/>
    </source>
</evidence>
<accession>A0AAP0NNI6</accession>
<reference evidence="2 3" key="1">
    <citation type="submission" date="2024-01" db="EMBL/GenBank/DDBJ databases">
        <title>Genome assemblies of Stephania.</title>
        <authorList>
            <person name="Yang L."/>
        </authorList>
    </citation>
    <scope>NUCLEOTIDE SEQUENCE [LARGE SCALE GENOMIC DNA]</scope>
    <source>
        <strain evidence="2">JXDWG</strain>
        <tissue evidence="2">Leaf</tissue>
    </source>
</reference>